<evidence type="ECO:0000313" key="7">
    <source>
        <dbReference type="EMBL" id="MBD7907652.1"/>
    </source>
</evidence>
<keyword evidence="8" id="KW-1185">Reference proteome</keyword>
<dbReference type="InterPro" id="IPR034603">
    <property type="entry name" value="Dipeptide_epimerase"/>
</dbReference>
<evidence type="ECO:0000256" key="3">
    <source>
        <dbReference type="ARBA" id="ARBA00022842"/>
    </source>
</evidence>
<dbReference type="EMBL" id="JACSQY010000002">
    <property type="protein sequence ID" value="MBD7907652.1"/>
    <property type="molecule type" value="Genomic_DNA"/>
</dbReference>
<dbReference type="SFLD" id="SFLDF00009">
    <property type="entry name" value="o-succinylbenzoate_synthase"/>
    <property type="match status" value="1"/>
</dbReference>
<dbReference type="EC" id="5.1.1.-" evidence="5"/>
<evidence type="ECO:0000259" key="6">
    <source>
        <dbReference type="SMART" id="SM00922"/>
    </source>
</evidence>
<dbReference type="SUPFAM" id="SSF51604">
    <property type="entry name" value="Enolase C-terminal domain-like"/>
    <property type="match status" value="1"/>
</dbReference>
<dbReference type="SMART" id="SM00922">
    <property type="entry name" value="MR_MLE"/>
    <property type="match status" value="1"/>
</dbReference>
<dbReference type="RefSeq" id="WP_191688785.1">
    <property type="nucleotide sequence ID" value="NZ_JACSQY010000002.1"/>
</dbReference>
<dbReference type="InterPro" id="IPR013341">
    <property type="entry name" value="Mandelate_racemase_N_dom"/>
</dbReference>
<dbReference type="CDD" id="cd03319">
    <property type="entry name" value="L-Ala-DL-Glu_epimerase"/>
    <property type="match status" value="1"/>
</dbReference>
<name>A0ABR8PHL4_9BACL</name>
<dbReference type="PANTHER" id="PTHR48073:SF2">
    <property type="entry name" value="O-SUCCINYLBENZOATE SYNTHASE"/>
    <property type="match status" value="1"/>
</dbReference>
<reference evidence="7 8" key="1">
    <citation type="submission" date="2020-08" db="EMBL/GenBank/DDBJ databases">
        <title>A Genomic Blueprint of the Chicken Gut Microbiome.</title>
        <authorList>
            <person name="Gilroy R."/>
            <person name="Ravi A."/>
            <person name="Getino M."/>
            <person name="Pursley I."/>
            <person name="Horton D.L."/>
            <person name="Alikhan N.-F."/>
            <person name="Baker D."/>
            <person name="Gharbi K."/>
            <person name="Hall N."/>
            <person name="Watson M."/>
            <person name="Adriaenssens E.M."/>
            <person name="Foster-Nyarko E."/>
            <person name="Jarju S."/>
            <person name="Secka A."/>
            <person name="Antonio M."/>
            <person name="Oren A."/>
            <person name="Chaudhuri R."/>
            <person name="La Ragione R.M."/>
            <person name="Hildebrand F."/>
            <person name="Pallen M.J."/>
        </authorList>
    </citation>
    <scope>NUCLEOTIDE SEQUENCE [LARGE SCALE GENOMIC DNA]</scope>
    <source>
        <strain evidence="7 8">Sa3CUA8</strain>
    </source>
</reference>
<comment type="similarity">
    <text evidence="1 5">Belongs to the mandelate racemase/muconate lactonizing enzyme family.</text>
</comment>
<dbReference type="SFLD" id="SFLDS00001">
    <property type="entry name" value="Enolase"/>
    <property type="match status" value="2"/>
</dbReference>
<sequence length="374" mass="40692">MKIHSIELATVAVPLRKPFKTALRTVHTAYSTYVKVTTEDGKSGWGEAPPTHVITGDSMASIAYAIEEVIAPKLVGMDIRNRTELFAVLHKTMIGNTSAKAAVDMAIHDLIGQLAELPLYQFLGGHKNQLDSNFTVSVNDPAEMADDAFQYIEDGFTTLKVKVGIGSSELDMQRVKAIRKRVGNTVKIRLDANQGWHPKEAIRTIAAMEDAGLEIELVEQPVHAEDIDGLLYVTQNTLTPIMADESVFSPRDALRVLQCGAADLINIKLMKSGGIHEALKINALAESYGIQCMTGSMIETKLGITAAAHFAASQPNVTRCDFDAPLMLNGDPVIGGVTYSRQTVHLPDVAGLGVQIDPTWLTHHRKSGNEEEQR</sequence>
<organism evidence="7 8">
    <name type="scientific">Sporosarcina gallistercoris</name>
    <dbReference type="NCBI Taxonomy" id="2762245"/>
    <lineage>
        <taxon>Bacteria</taxon>
        <taxon>Bacillati</taxon>
        <taxon>Bacillota</taxon>
        <taxon>Bacilli</taxon>
        <taxon>Bacillales</taxon>
        <taxon>Caryophanaceae</taxon>
        <taxon>Sporosarcina</taxon>
    </lineage>
</organism>
<dbReference type="Proteomes" id="UP000659496">
    <property type="component" value="Unassembled WGS sequence"/>
</dbReference>
<evidence type="ECO:0000256" key="1">
    <source>
        <dbReference type="ARBA" id="ARBA00008031"/>
    </source>
</evidence>
<accession>A0ABR8PHL4</accession>
<dbReference type="InterPro" id="IPR013342">
    <property type="entry name" value="Mandelate_racemase_C"/>
</dbReference>
<keyword evidence="4 5" id="KW-0413">Isomerase</keyword>
<dbReference type="InterPro" id="IPR036849">
    <property type="entry name" value="Enolase-like_C_sf"/>
</dbReference>
<dbReference type="Gene3D" id="3.30.390.10">
    <property type="entry name" value="Enolase-like, N-terminal domain"/>
    <property type="match status" value="1"/>
</dbReference>
<evidence type="ECO:0000256" key="2">
    <source>
        <dbReference type="ARBA" id="ARBA00022723"/>
    </source>
</evidence>
<dbReference type="SUPFAM" id="SSF54826">
    <property type="entry name" value="Enolase N-terminal domain-like"/>
    <property type="match status" value="1"/>
</dbReference>
<dbReference type="SFLD" id="SFLDG00180">
    <property type="entry name" value="muconate_cycloisomerase"/>
    <property type="match status" value="2"/>
</dbReference>
<dbReference type="SFLD" id="SFLDF00010">
    <property type="entry name" value="dipeptide_epimerase"/>
    <property type="match status" value="1"/>
</dbReference>
<dbReference type="InterPro" id="IPR029017">
    <property type="entry name" value="Enolase-like_N"/>
</dbReference>
<dbReference type="PANTHER" id="PTHR48073">
    <property type="entry name" value="O-SUCCINYLBENZOATE SYNTHASE-RELATED"/>
    <property type="match status" value="1"/>
</dbReference>
<gene>
    <name evidence="7" type="ORF">H9659_04795</name>
</gene>
<keyword evidence="2 5" id="KW-0479">Metal-binding</keyword>
<protein>
    <recommendedName>
        <fullName evidence="5">Dipeptide epimerase</fullName>
        <ecNumber evidence="5">5.1.1.-</ecNumber>
    </recommendedName>
</protein>
<keyword evidence="3 5" id="KW-0460">Magnesium</keyword>
<comment type="cofactor">
    <cofactor evidence="5">
        <name>Mg(2+)</name>
        <dbReference type="ChEBI" id="CHEBI:18420"/>
    </cofactor>
    <text evidence="5">Binds 1 Mg(2+) ion per subunit.</text>
</comment>
<evidence type="ECO:0000256" key="5">
    <source>
        <dbReference type="RuleBase" id="RU366006"/>
    </source>
</evidence>
<proteinExistence type="inferred from homology"/>
<evidence type="ECO:0000313" key="8">
    <source>
        <dbReference type="Proteomes" id="UP000659496"/>
    </source>
</evidence>
<dbReference type="Pfam" id="PF13378">
    <property type="entry name" value="MR_MLE_C"/>
    <property type="match status" value="1"/>
</dbReference>
<dbReference type="InterPro" id="IPR029065">
    <property type="entry name" value="Enolase_C-like"/>
</dbReference>
<evidence type="ECO:0000256" key="4">
    <source>
        <dbReference type="ARBA" id="ARBA00023235"/>
    </source>
</evidence>
<dbReference type="Pfam" id="PF02746">
    <property type="entry name" value="MR_MLE_N"/>
    <property type="match status" value="1"/>
</dbReference>
<dbReference type="Gene3D" id="3.20.20.120">
    <property type="entry name" value="Enolase-like C-terminal domain"/>
    <property type="match status" value="1"/>
</dbReference>
<feature type="domain" description="Mandelate racemase/muconate lactonizing enzyme C-terminal" evidence="6">
    <location>
        <begin position="141"/>
        <end position="240"/>
    </location>
</feature>
<comment type="caution">
    <text evidence="7">The sequence shown here is derived from an EMBL/GenBank/DDBJ whole genome shotgun (WGS) entry which is preliminary data.</text>
</comment>